<evidence type="ECO:0000256" key="3">
    <source>
        <dbReference type="ARBA" id="ARBA00022884"/>
    </source>
</evidence>
<dbReference type="GO" id="GO:0019843">
    <property type="term" value="F:rRNA binding"/>
    <property type="evidence" value="ECO:0007669"/>
    <property type="project" value="UniProtKB-KW"/>
</dbReference>
<gene>
    <name evidence="6" type="ORF">METZ01_LOCUS22660</name>
</gene>
<keyword evidence="4" id="KW-0689">Ribosomal protein</keyword>
<dbReference type="Pfam" id="PF00411">
    <property type="entry name" value="Ribosomal_S11"/>
    <property type="match status" value="1"/>
</dbReference>
<protein>
    <recommendedName>
        <fullName evidence="7">30S ribosomal protein S11</fullName>
    </recommendedName>
</protein>
<dbReference type="GO" id="GO:0005840">
    <property type="term" value="C:ribosome"/>
    <property type="evidence" value="ECO:0007669"/>
    <property type="project" value="UniProtKB-KW"/>
</dbReference>
<dbReference type="InterPro" id="IPR036967">
    <property type="entry name" value="Ribosomal_uS11_sf"/>
</dbReference>
<dbReference type="InterPro" id="IPR019981">
    <property type="entry name" value="Ribosomal_uS11_bac-type"/>
</dbReference>
<dbReference type="FunFam" id="3.30.420.80:FF:000004">
    <property type="entry name" value="30S ribosomal protein S11"/>
    <property type="match status" value="1"/>
</dbReference>
<dbReference type="NCBIfam" id="TIGR03632">
    <property type="entry name" value="uS11_bact"/>
    <property type="match status" value="1"/>
</dbReference>
<dbReference type="PROSITE" id="PS00054">
    <property type="entry name" value="RIBOSOMAL_S11"/>
    <property type="match status" value="1"/>
</dbReference>
<keyword evidence="3" id="KW-0694">RNA-binding</keyword>
<evidence type="ECO:0000256" key="5">
    <source>
        <dbReference type="ARBA" id="ARBA00023274"/>
    </source>
</evidence>
<dbReference type="PANTHER" id="PTHR11759">
    <property type="entry name" value="40S RIBOSOMAL PROTEIN S14/30S RIBOSOMAL PROTEIN S11"/>
    <property type="match status" value="1"/>
</dbReference>
<name>A0A381PRY8_9ZZZZ</name>
<comment type="similarity">
    <text evidence="1">Belongs to the universal ribosomal protein uS11 family.</text>
</comment>
<reference evidence="6" key="1">
    <citation type="submission" date="2018-05" db="EMBL/GenBank/DDBJ databases">
        <authorList>
            <person name="Lanie J.A."/>
            <person name="Ng W.-L."/>
            <person name="Kazmierczak K.M."/>
            <person name="Andrzejewski T.M."/>
            <person name="Davidsen T.M."/>
            <person name="Wayne K.J."/>
            <person name="Tettelin H."/>
            <person name="Glass J.I."/>
            <person name="Rusch D."/>
            <person name="Podicherti R."/>
            <person name="Tsui H.-C.T."/>
            <person name="Winkler M.E."/>
        </authorList>
    </citation>
    <scope>NUCLEOTIDE SEQUENCE</scope>
</reference>
<evidence type="ECO:0008006" key="7">
    <source>
        <dbReference type="Google" id="ProtNLM"/>
    </source>
</evidence>
<dbReference type="GO" id="GO:0006412">
    <property type="term" value="P:translation"/>
    <property type="evidence" value="ECO:0007669"/>
    <property type="project" value="InterPro"/>
</dbReference>
<evidence type="ECO:0000256" key="4">
    <source>
        <dbReference type="ARBA" id="ARBA00022980"/>
    </source>
</evidence>
<proteinExistence type="inferred from homology"/>
<dbReference type="HAMAP" id="MF_01310">
    <property type="entry name" value="Ribosomal_uS11"/>
    <property type="match status" value="1"/>
</dbReference>
<dbReference type="Gene3D" id="3.30.420.80">
    <property type="entry name" value="Ribosomal protein S11"/>
    <property type="match status" value="1"/>
</dbReference>
<dbReference type="NCBIfam" id="NF003698">
    <property type="entry name" value="PRK05309.1"/>
    <property type="match status" value="1"/>
</dbReference>
<dbReference type="SUPFAM" id="SSF53137">
    <property type="entry name" value="Translational machinery components"/>
    <property type="match status" value="1"/>
</dbReference>
<dbReference type="GO" id="GO:0003735">
    <property type="term" value="F:structural constituent of ribosome"/>
    <property type="evidence" value="ECO:0007669"/>
    <property type="project" value="InterPro"/>
</dbReference>
<organism evidence="6">
    <name type="scientific">marine metagenome</name>
    <dbReference type="NCBI Taxonomy" id="408172"/>
    <lineage>
        <taxon>unclassified sequences</taxon>
        <taxon>metagenomes</taxon>
        <taxon>ecological metagenomes</taxon>
    </lineage>
</organism>
<dbReference type="GO" id="GO:1990904">
    <property type="term" value="C:ribonucleoprotein complex"/>
    <property type="evidence" value="ECO:0007669"/>
    <property type="project" value="UniProtKB-KW"/>
</dbReference>
<dbReference type="EMBL" id="UINC01001072">
    <property type="protein sequence ID" value="SUZ69806.1"/>
    <property type="molecule type" value="Genomic_DNA"/>
</dbReference>
<keyword evidence="2" id="KW-0699">rRNA-binding</keyword>
<keyword evidence="5" id="KW-0687">Ribonucleoprotein</keyword>
<evidence type="ECO:0000256" key="2">
    <source>
        <dbReference type="ARBA" id="ARBA00022730"/>
    </source>
</evidence>
<dbReference type="InterPro" id="IPR018102">
    <property type="entry name" value="Ribosomal_uS11_CS"/>
</dbReference>
<dbReference type="PIRSF" id="PIRSF002131">
    <property type="entry name" value="Ribosomal_S11"/>
    <property type="match status" value="1"/>
</dbReference>
<sequence>MNKRKEKSKKKVVVVTSMGQAHIKCSFNNIIISITNELGQVISWSSAGKMGFRGSKKNTPFAAQIATEDAVKSAYELGLRKVDIFIKGPGSGRDSSIRAMQNAGLNVISINDVTPLPHNGCRPPKRRRV</sequence>
<evidence type="ECO:0000256" key="1">
    <source>
        <dbReference type="ARBA" id="ARBA00006194"/>
    </source>
</evidence>
<dbReference type="InterPro" id="IPR001971">
    <property type="entry name" value="Ribosomal_uS11"/>
</dbReference>
<accession>A0A381PRY8</accession>
<dbReference type="AlphaFoldDB" id="A0A381PRY8"/>
<evidence type="ECO:0000313" key="6">
    <source>
        <dbReference type="EMBL" id="SUZ69806.1"/>
    </source>
</evidence>